<evidence type="ECO:0000256" key="4">
    <source>
        <dbReference type="ARBA" id="ARBA00022679"/>
    </source>
</evidence>
<dbReference type="AlphaFoldDB" id="A0A9Q1HB24"/>
<evidence type="ECO:0000256" key="5">
    <source>
        <dbReference type="ARBA" id="ARBA00022692"/>
    </source>
</evidence>
<comment type="subcellular location">
    <subcellularLocation>
        <location evidence="1">Golgi apparatus membrane</location>
        <topology evidence="1">Single-pass type II membrane protein</topology>
    </subcellularLocation>
</comment>
<evidence type="ECO:0000313" key="12">
    <source>
        <dbReference type="Proteomes" id="UP001152320"/>
    </source>
</evidence>
<dbReference type="InterPro" id="IPR001675">
    <property type="entry name" value="Glyco_trans_29"/>
</dbReference>
<dbReference type="Gene3D" id="3.90.1480.20">
    <property type="entry name" value="Glycosyl transferase family 29"/>
    <property type="match status" value="1"/>
</dbReference>
<evidence type="ECO:0000256" key="3">
    <source>
        <dbReference type="ARBA" id="ARBA00022676"/>
    </source>
</evidence>
<comment type="similarity">
    <text evidence="2">Belongs to the glycosyltransferase 29 family.</text>
</comment>
<proteinExistence type="inferred from homology"/>
<keyword evidence="12" id="KW-1185">Reference proteome</keyword>
<dbReference type="GO" id="GO:0008373">
    <property type="term" value="F:sialyltransferase activity"/>
    <property type="evidence" value="ECO:0007669"/>
    <property type="project" value="InterPro"/>
</dbReference>
<accession>A0A9Q1HB24</accession>
<name>A0A9Q1HB24_HOLLE</name>
<evidence type="ECO:0000256" key="8">
    <source>
        <dbReference type="ARBA" id="ARBA00023034"/>
    </source>
</evidence>
<keyword evidence="10" id="KW-0325">Glycoprotein</keyword>
<keyword evidence="4" id="KW-0808">Transferase</keyword>
<keyword evidence="8" id="KW-0333">Golgi apparatus</keyword>
<evidence type="ECO:0000313" key="11">
    <source>
        <dbReference type="EMBL" id="KAJ8039390.1"/>
    </source>
</evidence>
<keyword evidence="3" id="KW-0328">Glycosyltransferase</keyword>
<comment type="caution">
    <text evidence="11">The sequence shown here is derived from an EMBL/GenBank/DDBJ whole genome shotgun (WGS) entry which is preliminary data.</text>
</comment>
<dbReference type="Proteomes" id="UP001152320">
    <property type="component" value="Chromosome 7"/>
</dbReference>
<gene>
    <name evidence="11" type="ORF">HOLleu_17094</name>
</gene>
<evidence type="ECO:0000256" key="6">
    <source>
        <dbReference type="ARBA" id="ARBA00022968"/>
    </source>
</evidence>
<keyword evidence="7" id="KW-1133">Transmembrane helix</keyword>
<evidence type="ECO:0000256" key="2">
    <source>
        <dbReference type="ARBA" id="ARBA00006003"/>
    </source>
</evidence>
<dbReference type="GO" id="GO:0000139">
    <property type="term" value="C:Golgi membrane"/>
    <property type="evidence" value="ECO:0007669"/>
    <property type="project" value="UniProtKB-SubCell"/>
</dbReference>
<dbReference type="PANTHER" id="PTHR23136">
    <property type="entry name" value="TAX1-BINDING PROTEIN 3-RELATED"/>
    <property type="match status" value="1"/>
</dbReference>
<sequence>MLYLYLAYLMEILNVLFLWKDASLFCKKRVHSFFLKVGYNLLLLRMFPLLLLLQVIQHCKKCAIVTSSGHLLGTKAGPEIDSTECVIRMNAAPTVKYEADVGQRTTFRIVGHRNFPRMFDSEPERQSYFVNPKTKSDAIVTAWLYAVNVGRNIETFLSKKYSKKYKDVKFFITSEEQMIWNEKLFYQMLGIKKPKKQLWMSTGWTTMIFALEVCDDIHVYGMTYEEYCKEHPSDRTYYHYFDKLRRACDYFKISENRITTGHKFLTEKLAFANWASLYNITFHYPSWKNHTSSRVSWESPFHKTFLKFQNNTKKADNG</sequence>
<keyword evidence="5" id="KW-0812">Transmembrane</keyword>
<dbReference type="OrthoDB" id="10264956at2759"/>
<evidence type="ECO:0000256" key="10">
    <source>
        <dbReference type="ARBA" id="ARBA00023180"/>
    </source>
</evidence>
<protein>
    <submittedName>
        <fullName evidence="11">Alpha-N-acetylgalactosaminide alpha-2,6-sialyltransferase 6</fullName>
    </submittedName>
</protein>
<organism evidence="11 12">
    <name type="scientific">Holothuria leucospilota</name>
    <name type="common">Black long sea cucumber</name>
    <name type="synonym">Mertensiothuria leucospilota</name>
    <dbReference type="NCBI Taxonomy" id="206669"/>
    <lineage>
        <taxon>Eukaryota</taxon>
        <taxon>Metazoa</taxon>
        <taxon>Echinodermata</taxon>
        <taxon>Eleutherozoa</taxon>
        <taxon>Echinozoa</taxon>
        <taxon>Holothuroidea</taxon>
        <taxon>Aspidochirotacea</taxon>
        <taxon>Aspidochirotida</taxon>
        <taxon>Holothuriidae</taxon>
        <taxon>Holothuria</taxon>
    </lineage>
</organism>
<evidence type="ECO:0000256" key="7">
    <source>
        <dbReference type="ARBA" id="ARBA00022989"/>
    </source>
</evidence>
<keyword evidence="6" id="KW-0735">Signal-anchor</keyword>
<evidence type="ECO:0000256" key="9">
    <source>
        <dbReference type="ARBA" id="ARBA00023136"/>
    </source>
</evidence>
<keyword evidence="9" id="KW-0472">Membrane</keyword>
<reference evidence="11" key="1">
    <citation type="submission" date="2021-10" db="EMBL/GenBank/DDBJ databases">
        <title>Tropical sea cucumber genome reveals ecological adaptation and Cuvierian tubules defense mechanism.</title>
        <authorList>
            <person name="Chen T."/>
        </authorList>
    </citation>
    <scope>NUCLEOTIDE SEQUENCE</scope>
    <source>
        <strain evidence="11">Nanhai2018</strain>
        <tissue evidence="11">Muscle</tissue>
    </source>
</reference>
<evidence type="ECO:0000256" key="1">
    <source>
        <dbReference type="ARBA" id="ARBA00004323"/>
    </source>
</evidence>
<dbReference type="EMBL" id="JAIZAY010000007">
    <property type="protein sequence ID" value="KAJ8039390.1"/>
    <property type="molecule type" value="Genomic_DNA"/>
</dbReference>
<dbReference type="Pfam" id="PF00777">
    <property type="entry name" value="Glyco_transf_29"/>
    <property type="match status" value="1"/>
</dbReference>
<dbReference type="InterPro" id="IPR038578">
    <property type="entry name" value="GT29-like_sf"/>
</dbReference>
<dbReference type="PANTHER" id="PTHR23136:SF12">
    <property type="entry name" value="ALPHA-2,6-SIALYLTRANSFERASE"/>
    <property type="match status" value="1"/>
</dbReference>